<dbReference type="EMBL" id="KU096999">
    <property type="protein sequence ID" value="AMW36219.1"/>
    <property type="molecule type" value="Genomic_DNA"/>
</dbReference>
<dbReference type="Gene3D" id="1.10.620.20">
    <property type="entry name" value="Ribonucleotide Reductase, subunit A"/>
    <property type="match status" value="1"/>
</dbReference>
<evidence type="ECO:0000256" key="5">
    <source>
        <dbReference type="PROSITE-ProRule" id="PRU00175"/>
    </source>
</evidence>
<feature type="compositionally biased region" description="Basic residues" evidence="6">
    <location>
        <begin position="408"/>
        <end position="424"/>
    </location>
</feature>
<evidence type="ECO:0000256" key="2">
    <source>
        <dbReference type="ARBA" id="ARBA00022723"/>
    </source>
</evidence>
<dbReference type="GO" id="GO:0009263">
    <property type="term" value="P:deoxyribonucleotide biosynthetic process"/>
    <property type="evidence" value="ECO:0007669"/>
    <property type="project" value="InterPro"/>
</dbReference>
<dbReference type="EC" id="1.17.4.1" evidence="1"/>
<evidence type="ECO:0000259" key="7">
    <source>
        <dbReference type="PROSITE" id="PS50089"/>
    </source>
</evidence>
<dbReference type="PROSITE" id="PS00518">
    <property type="entry name" value="ZF_RING_1"/>
    <property type="match status" value="1"/>
</dbReference>
<dbReference type="PANTHER" id="PTHR23409">
    <property type="entry name" value="RIBONUCLEOSIDE-DIPHOSPHATE REDUCTASE SMALL CHAIN"/>
    <property type="match status" value="1"/>
</dbReference>
<dbReference type="GO" id="GO:0008270">
    <property type="term" value="F:zinc ion binding"/>
    <property type="evidence" value="ECO:0007669"/>
    <property type="project" value="UniProtKB-KW"/>
</dbReference>
<dbReference type="SUPFAM" id="SSF57850">
    <property type="entry name" value="RING/U-box"/>
    <property type="match status" value="1"/>
</dbReference>
<dbReference type="Pfam" id="PF00268">
    <property type="entry name" value="Ribonuc_red_sm"/>
    <property type="match status" value="1"/>
</dbReference>
<gene>
    <name evidence="8" type="ORF">tc2005_p076</name>
</gene>
<feature type="domain" description="RING-type" evidence="7">
    <location>
        <begin position="531"/>
        <end position="586"/>
    </location>
</feature>
<dbReference type="PROSITE" id="PS50089">
    <property type="entry name" value="ZF_RING_2"/>
    <property type="match status" value="1"/>
</dbReference>
<evidence type="ECO:0000313" key="8">
    <source>
        <dbReference type="EMBL" id="AMW36219.1"/>
    </source>
</evidence>
<keyword evidence="2" id="KW-0479">Metal-binding</keyword>
<keyword evidence="3 5" id="KW-0863">Zinc-finger</keyword>
<evidence type="ECO:0000256" key="6">
    <source>
        <dbReference type="SAM" id="MobiDB-lite"/>
    </source>
</evidence>
<dbReference type="InterPro" id="IPR001841">
    <property type="entry name" value="Znf_RING"/>
</dbReference>
<dbReference type="GO" id="GO:0004748">
    <property type="term" value="F:ribonucleoside-diphosphate reductase activity, thioredoxin disulfide as acceptor"/>
    <property type="evidence" value="ECO:0007669"/>
    <property type="project" value="UniProtKB-EC"/>
</dbReference>
<proteinExistence type="predicted"/>
<dbReference type="UniPathway" id="UPA00326"/>
<name>A0A145VV01_9VIRU</name>
<sequence length="643" mass="74224">MDLLDKVIEMAPGAAMMMLTEFIKENQDDTSVTGKLTEIYKEITKYADHPLYGGEETGKCVGKFDHALSGLPRYPVLADLADKLQANQWKANEIEPSKDLAVWVDLPEPVRKCIKGALTFVAVGDIVVKEAIPMHMSNFPLTECGKFFQEQLINESEHQKLYTKFLTTFAHNKEELETLMHAYTNVEEFAPLKAKVDLINEIYKSGSRAEQVLYQTVMELIGFCSLFSIMLMPTGLKTLIEGNQSVRNDETLHGSFYAALHNIMPDRASPEKVKEIIVKAVEIEIAFAMSIVTEDLEHINPSSMQLHIKATANLCCEFLGVEPIYFDRWTKLPVVSPLSYMNNYETLQKFNFFEVRNMDYSHVWSNPKRVQKDGEVEDLMGLLQGDFIPPIRELEGEEEEEKAETAKPVKKVSKRNKKKGKKNQWKSFDDFTPKEKSKKKEKKKNEKPLPVVSAWVRKNPQEEEEKEEHPVEQEVATKVKNIYSDLINLGEILSAEKNEEGIVTQTSSPPPSDSEESDKEEEGKMELDSGCQECFYSYRFGDWMDFASGMRLRKVFEHHPCGHRLCLECVEDSNRRYNPQKCPKCKEDVIYWKLSSPNLFWDMMKEDQMRKESHAIRCKKRAYIRNEGRKERRQRWESQIGDE</sequence>
<dbReference type="Gene3D" id="3.30.40.10">
    <property type="entry name" value="Zinc/RING finger domain, C3HC4 (zinc finger)"/>
    <property type="match status" value="1"/>
</dbReference>
<evidence type="ECO:0000256" key="1">
    <source>
        <dbReference type="ARBA" id="ARBA00012274"/>
    </source>
</evidence>
<feature type="region of interest" description="Disordered" evidence="6">
    <location>
        <begin position="394"/>
        <end position="473"/>
    </location>
</feature>
<accession>A0A145VV01</accession>
<dbReference type="InterPro" id="IPR000358">
    <property type="entry name" value="RNR_small_fam"/>
</dbReference>
<dbReference type="SUPFAM" id="SSF47240">
    <property type="entry name" value="Ferritin-like"/>
    <property type="match status" value="1"/>
</dbReference>
<protein>
    <recommendedName>
        <fullName evidence="1">ribonucleoside-diphosphate reductase</fullName>
        <ecNumber evidence="1">1.17.4.1</ecNumber>
    </recommendedName>
</protein>
<evidence type="ECO:0000256" key="4">
    <source>
        <dbReference type="ARBA" id="ARBA00022833"/>
    </source>
</evidence>
<dbReference type="PANTHER" id="PTHR23409:SF18">
    <property type="entry name" value="RIBONUCLEOSIDE-DIPHOSPHATE REDUCTASE SUBUNIT M2"/>
    <property type="match status" value="1"/>
</dbReference>
<organism evidence="8">
    <name type="scientific">Abalone herpesvirus Taiwan/2005</name>
    <dbReference type="NCBI Taxonomy" id="1821058"/>
    <lineage>
        <taxon>Viruses</taxon>
        <taxon>Duplodnaviria</taxon>
        <taxon>Heunggongvirae</taxon>
        <taxon>Peploviricota</taxon>
        <taxon>Herviviricetes</taxon>
        <taxon>Herpesvirales</taxon>
    </lineage>
</organism>
<keyword evidence="4" id="KW-0862">Zinc</keyword>
<dbReference type="InterPro" id="IPR009078">
    <property type="entry name" value="Ferritin-like_SF"/>
</dbReference>
<evidence type="ECO:0000256" key="3">
    <source>
        <dbReference type="ARBA" id="ARBA00022771"/>
    </source>
</evidence>
<dbReference type="InterPro" id="IPR017907">
    <property type="entry name" value="Znf_RING_CS"/>
</dbReference>
<reference evidence="8" key="1">
    <citation type="submission" date="2015-11" db="EMBL/GenBank/DDBJ databases">
        <authorList>
            <person name="Chen M.H."/>
            <person name="Kuo S.T."/>
            <person name="Chang P.H."/>
        </authorList>
    </citation>
    <scope>NUCLEOTIDE SEQUENCE</scope>
    <source>
        <strain evidence="8">Taiwan/2005</strain>
    </source>
</reference>
<dbReference type="InterPro" id="IPR012348">
    <property type="entry name" value="RNR-like"/>
</dbReference>
<feature type="region of interest" description="Disordered" evidence="6">
    <location>
        <begin position="500"/>
        <end position="525"/>
    </location>
</feature>
<dbReference type="InterPro" id="IPR013083">
    <property type="entry name" value="Znf_RING/FYVE/PHD"/>
</dbReference>